<keyword evidence="2" id="KW-0812">Transmembrane</keyword>
<dbReference type="EMBL" id="RKLN01000001">
    <property type="protein sequence ID" value="RVW06517.1"/>
    <property type="molecule type" value="Genomic_DNA"/>
</dbReference>
<evidence type="ECO:0000313" key="4">
    <source>
        <dbReference type="Proteomes" id="UP000284333"/>
    </source>
</evidence>
<dbReference type="AlphaFoldDB" id="A0A438B6D7"/>
<accession>A0A438B6D7</accession>
<dbReference type="Proteomes" id="UP000284333">
    <property type="component" value="Unassembled WGS sequence"/>
</dbReference>
<reference evidence="3 4" key="1">
    <citation type="submission" date="2018-11" db="EMBL/GenBank/DDBJ databases">
        <title>Rhodococcus spongicola sp. nov. and Rhodococcus xishaensis sp. nov. from marine sponges.</title>
        <authorList>
            <person name="Li L."/>
            <person name="Lin H.W."/>
        </authorList>
    </citation>
    <scope>NUCLEOTIDE SEQUENCE [LARGE SCALE GENOMIC DNA]</scope>
    <source>
        <strain evidence="3 4">LHW50502</strain>
    </source>
</reference>
<evidence type="ECO:0000256" key="2">
    <source>
        <dbReference type="SAM" id="Phobius"/>
    </source>
</evidence>
<sequence length="155" mass="17246">MIVVPQEASSGVEIPLEATTHPVAVAGFVVLVLLIIAAMGRRYAEATLIPMWQWITGRDSRAYAEVVAELELVQRQLEASRQERRDADERHSREIAELREQHSREIGELRAQYEADMSLLSQALADTQRQLVEVLAGVNATREAVESAQGDGNNR</sequence>
<keyword evidence="2" id="KW-1133">Transmembrane helix</keyword>
<name>A0A438B6D7_9NOCA</name>
<feature type="transmembrane region" description="Helical" evidence="2">
    <location>
        <begin position="20"/>
        <end position="39"/>
    </location>
</feature>
<keyword evidence="2" id="KW-0472">Membrane</keyword>
<organism evidence="3 4">
    <name type="scientific">Rhodococcus spongiicola</name>
    <dbReference type="NCBI Taxonomy" id="2487352"/>
    <lineage>
        <taxon>Bacteria</taxon>
        <taxon>Bacillati</taxon>
        <taxon>Actinomycetota</taxon>
        <taxon>Actinomycetes</taxon>
        <taxon>Mycobacteriales</taxon>
        <taxon>Nocardiaceae</taxon>
        <taxon>Rhodococcus</taxon>
    </lineage>
</organism>
<gene>
    <name evidence="3" type="ORF">EF834_03665</name>
</gene>
<evidence type="ECO:0000313" key="3">
    <source>
        <dbReference type="EMBL" id="RVW06517.1"/>
    </source>
</evidence>
<proteinExistence type="predicted"/>
<protein>
    <submittedName>
        <fullName evidence="3">Uncharacterized protein</fullName>
    </submittedName>
</protein>
<feature type="region of interest" description="Disordered" evidence="1">
    <location>
        <begin position="78"/>
        <end position="99"/>
    </location>
</feature>
<comment type="caution">
    <text evidence="3">The sequence shown here is derived from an EMBL/GenBank/DDBJ whole genome shotgun (WGS) entry which is preliminary data.</text>
</comment>
<keyword evidence="4" id="KW-1185">Reference proteome</keyword>
<evidence type="ECO:0000256" key="1">
    <source>
        <dbReference type="SAM" id="MobiDB-lite"/>
    </source>
</evidence>